<proteinExistence type="predicted"/>
<reference evidence="2" key="1">
    <citation type="submission" date="2016-04" db="EMBL/GenBank/DDBJ databases">
        <authorList>
            <person name="Calderon-Fernandez G.M.Sr."/>
        </authorList>
    </citation>
    <scope>NUCLEOTIDE SEQUENCE</scope>
    <source>
        <strain evidence="2">Int1</strain>
        <tissue evidence="2">Integument</tissue>
    </source>
</reference>
<dbReference type="EMBL" id="GEMB01005714">
    <property type="protein sequence ID" value="JAR97608.1"/>
    <property type="molecule type" value="Transcribed_RNA"/>
</dbReference>
<protein>
    <submittedName>
        <fullName evidence="2">Putative golgin IMH1</fullName>
    </submittedName>
</protein>
<organism evidence="2">
    <name type="scientific">Triatoma infestans</name>
    <name type="common">Assassin bug</name>
    <dbReference type="NCBI Taxonomy" id="30076"/>
    <lineage>
        <taxon>Eukaryota</taxon>
        <taxon>Metazoa</taxon>
        <taxon>Ecdysozoa</taxon>
        <taxon>Arthropoda</taxon>
        <taxon>Hexapoda</taxon>
        <taxon>Insecta</taxon>
        <taxon>Pterygota</taxon>
        <taxon>Neoptera</taxon>
        <taxon>Paraneoptera</taxon>
        <taxon>Hemiptera</taxon>
        <taxon>Heteroptera</taxon>
        <taxon>Panheteroptera</taxon>
        <taxon>Cimicomorpha</taxon>
        <taxon>Reduviidae</taxon>
        <taxon>Triatominae</taxon>
        <taxon>Triatoma</taxon>
    </lineage>
</organism>
<accession>A0A170WFW6</accession>
<feature type="compositionally biased region" description="Polar residues" evidence="1">
    <location>
        <begin position="39"/>
        <end position="48"/>
    </location>
</feature>
<reference evidence="2" key="2">
    <citation type="journal article" date="2017" name="J. Med. Entomol.">
        <title>Transcriptome Analysis of the Triatoma infestans (Hemiptera: Reduviidae) Integument.</title>
        <authorList>
            <person name="Calderon-Fernandez G.M."/>
            <person name="Moriconi D.E."/>
            <person name="Dulbecco A.B."/>
            <person name="Juarez M.P."/>
        </authorList>
    </citation>
    <scope>NUCLEOTIDE SEQUENCE</scope>
    <source>
        <strain evidence="2">Int1</strain>
        <tissue evidence="2">Integument</tissue>
    </source>
</reference>
<evidence type="ECO:0000313" key="2">
    <source>
        <dbReference type="EMBL" id="JAR97608.1"/>
    </source>
</evidence>
<feature type="region of interest" description="Disordered" evidence="1">
    <location>
        <begin position="1"/>
        <end position="56"/>
    </location>
</feature>
<evidence type="ECO:0000256" key="1">
    <source>
        <dbReference type="SAM" id="MobiDB-lite"/>
    </source>
</evidence>
<name>A0A170WFW6_TRIIF</name>
<dbReference type="AlphaFoldDB" id="A0A170WFW6"/>
<sequence length="56" mass="6249">MQPLEWFNPSIPQPHPAYSVPMYSTKKEKEFYRLPRTAGGQSSETTSPPRQPSGAG</sequence>